<feature type="domain" description="Calcineurin-like phosphoesterase" evidence="1">
    <location>
        <begin position="5"/>
        <end position="242"/>
    </location>
</feature>
<keyword evidence="3" id="KW-1185">Reference proteome</keyword>
<sequence>MKYNFDLISDIHLDFYVDVRHPELKMRKRIKEFVNSILLEEKQKVLIIAGDLGHYNHQNIFLLEELKNFYEHIILVSGNHDYYLVSSSVKNKYKSDSMKRISEMRNNASKIENVHYLDGDIIEIDKVKYGGVGMWYDFSYGKFFFGKSQEALFNKWKEVMNDSQLIKGLDFFSDFKEADKEKEKLDLIIDDSDIVITHVGPEWSRIPHEFKYDVCTSFYYFDGRPYFDKIEDKVWVFGHAHYRNDYDMHGCRFINASLGYPSERKSKRIVNVNSNNPWGI</sequence>
<evidence type="ECO:0000259" key="1">
    <source>
        <dbReference type="Pfam" id="PF00149"/>
    </source>
</evidence>
<dbReference type="Gene3D" id="3.60.21.10">
    <property type="match status" value="1"/>
</dbReference>
<dbReference type="KEGG" id="vg:18563563"/>
<dbReference type="GeneID" id="18563563"/>
<dbReference type="GO" id="GO:0016787">
    <property type="term" value="F:hydrolase activity"/>
    <property type="evidence" value="ECO:0007669"/>
    <property type="project" value="InterPro"/>
</dbReference>
<dbReference type="Pfam" id="PF00149">
    <property type="entry name" value="Metallophos"/>
    <property type="match status" value="1"/>
</dbReference>
<dbReference type="PANTHER" id="PTHR37844">
    <property type="entry name" value="SER/THR PROTEIN PHOSPHATASE SUPERFAMILY (AFU_ORTHOLOGUE AFUA_1G14840)"/>
    <property type="match status" value="1"/>
</dbReference>
<accession>G3MA89</accession>
<protein>
    <submittedName>
        <fullName evidence="2">Gp348</fullName>
    </submittedName>
</protein>
<proteinExistence type="predicted"/>
<dbReference type="InterPro" id="IPR029052">
    <property type="entry name" value="Metallo-depent_PP-like"/>
</dbReference>
<dbReference type="RefSeq" id="YP_009015651.1">
    <property type="nucleotide sequence ID" value="NC_023719.1"/>
</dbReference>
<dbReference type="Proteomes" id="UP000009273">
    <property type="component" value="Segment"/>
</dbReference>
<dbReference type="PANTHER" id="PTHR37844:SF1">
    <property type="entry name" value="CALCINEURIN-LIKE PHOSPHOESTERASE DOMAIN-CONTAINING PROTEIN"/>
    <property type="match status" value="1"/>
</dbReference>
<organism evidence="2 3">
    <name type="scientific">Bacillus phage G</name>
    <dbReference type="NCBI Taxonomy" id="2884420"/>
    <lineage>
        <taxon>Viruses</taxon>
        <taxon>Duplodnaviria</taxon>
        <taxon>Heunggongvirae</taxon>
        <taxon>Uroviricota</taxon>
        <taxon>Caudoviricetes</taxon>
        <taxon>Donellivirus</taxon>
        <taxon>Donellivirus gee</taxon>
    </lineage>
</organism>
<dbReference type="EMBL" id="JN638751">
    <property type="protein sequence ID" value="AEO93607.1"/>
    <property type="molecule type" value="Genomic_DNA"/>
</dbReference>
<dbReference type="SUPFAM" id="SSF56300">
    <property type="entry name" value="Metallo-dependent phosphatases"/>
    <property type="match status" value="1"/>
</dbReference>
<evidence type="ECO:0000313" key="2">
    <source>
        <dbReference type="EMBL" id="AEO93607.1"/>
    </source>
</evidence>
<reference evidence="2 3" key="1">
    <citation type="submission" date="2011-09" db="EMBL/GenBank/DDBJ databases">
        <authorList>
            <person name="Pope W.H."/>
            <person name="Pedulla M.L."/>
            <person name="Ford M.E."/>
            <person name="Peebles C.L."/>
            <person name="Hatfull G.H."/>
            <person name="Hendrix R.W."/>
        </authorList>
    </citation>
    <scope>NUCLEOTIDE SEQUENCE [LARGE SCALE GENOMIC DNA]</scope>
    <source>
        <strain evidence="2">G</strain>
    </source>
</reference>
<dbReference type="OrthoDB" id="27316at10239"/>
<evidence type="ECO:0000313" key="3">
    <source>
        <dbReference type="Proteomes" id="UP000009273"/>
    </source>
</evidence>
<gene>
    <name evidence="2" type="primary">348</name>
    <name evidence="2" type="ORF">G_348</name>
</gene>
<name>G3MA89_9CAUD</name>
<dbReference type="InterPro" id="IPR004843">
    <property type="entry name" value="Calcineurin-like_PHP"/>
</dbReference>